<evidence type="ECO:0000313" key="3">
    <source>
        <dbReference type="Proteomes" id="UP000214646"/>
    </source>
</evidence>
<evidence type="ECO:0000256" key="1">
    <source>
        <dbReference type="SAM" id="MobiDB-lite"/>
    </source>
</evidence>
<dbReference type="EMBL" id="NIDE01000017">
    <property type="protein sequence ID" value="OWK36718.1"/>
    <property type="molecule type" value="Genomic_DNA"/>
</dbReference>
<dbReference type="AlphaFoldDB" id="A0A225DDX1"/>
<feature type="region of interest" description="Disordered" evidence="1">
    <location>
        <begin position="221"/>
        <end position="250"/>
    </location>
</feature>
<accession>A0A225DDX1</accession>
<keyword evidence="3" id="KW-1185">Reference proteome</keyword>
<protein>
    <submittedName>
        <fullName evidence="2">Uncharacterized protein</fullName>
    </submittedName>
</protein>
<sequence>MFKFGVIAEGASDQLVIENILVGYFQGQEEPSITFVQPPPASVATPSPPGGWTRVFDSLKRGDCQQVLQFNDFVVIQIDTDVQEEPGFDVPRREGGSELSLPDRVARVIARLKRDVEPEFCTAHEHRILFAIAVDSIECWLLPLLYVNNKAQKTTGCLDAANDTLRKKKMDGLSSAEGTKFPRAYERASREYTKQKSLTKHRSRNPSLELFVKQLDDLQGRLNASQNAAPQEPEDVSRTDENSATEPPGQ</sequence>
<organism evidence="2 3">
    <name type="scientific">Fimbriiglobus ruber</name>
    <dbReference type="NCBI Taxonomy" id="1908690"/>
    <lineage>
        <taxon>Bacteria</taxon>
        <taxon>Pseudomonadati</taxon>
        <taxon>Planctomycetota</taxon>
        <taxon>Planctomycetia</taxon>
        <taxon>Gemmatales</taxon>
        <taxon>Gemmataceae</taxon>
        <taxon>Fimbriiglobus</taxon>
    </lineage>
</organism>
<proteinExistence type="predicted"/>
<gene>
    <name evidence="2" type="ORF">FRUB_09281</name>
</gene>
<dbReference type="Proteomes" id="UP000214646">
    <property type="component" value="Unassembled WGS sequence"/>
</dbReference>
<evidence type="ECO:0000313" key="2">
    <source>
        <dbReference type="EMBL" id="OWK36718.1"/>
    </source>
</evidence>
<name>A0A225DDX1_9BACT</name>
<reference evidence="3" key="1">
    <citation type="submission" date="2017-06" db="EMBL/GenBank/DDBJ databases">
        <title>Genome analysis of Fimbriiglobus ruber SP5, the first member of the order Planctomycetales with confirmed chitinolytic capability.</title>
        <authorList>
            <person name="Ravin N.V."/>
            <person name="Rakitin A.L."/>
            <person name="Ivanova A.A."/>
            <person name="Beletsky A.V."/>
            <person name="Kulichevskaya I.S."/>
            <person name="Mardanov A.V."/>
            <person name="Dedysh S.N."/>
        </authorList>
    </citation>
    <scope>NUCLEOTIDE SEQUENCE [LARGE SCALE GENOMIC DNA]</scope>
    <source>
        <strain evidence="3">SP5</strain>
    </source>
</reference>
<comment type="caution">
    <text evidence="2">The sequence shown here is derived from an EMBL/GenBank/DDBJ whole genome shotgun (WGS) entry which is preliminary data.</text>
</comment>